<proteinExistence type="predicted"/>
<protein>
    <submittedName>
        <fullName evidence="1">Uncharacterized protein</fullName>
    </submittedName>
</protein>
<dbReference type="RefSeq" id="WP_260762655.1">
    <property type="nucleotide sequence ID" value="NZ_CP045921.1"/>
</dbReference>
<dbReference type="AlphaFoldDB" id="A0A857MK83"/>
<evidence type="ECO:0000313" key="2">
    <source>
        <dbReference type="Proteomes" id="UP001059824"/>
    </source>
</evidence>
<accession>A0A857MK83</accession>
<name>A0A857MK83_9BACT</name>
<gene>
    <name evidence="1" type="ORF">GII36_03825</name>
</gene>
<dbReference type="Proteomes" id="UP001059824">
    <property type="component" value="Chromosome"/>
</dbReference>
<evidence type="ECO:0000313" key="1">
    <source>
        <dbReference type="EMBL" id="QHN42966.1"/>
    </source>
</evidence>
<dbReference type="KEGG" id="mama:GII36_03825"/>
<dbReference type="EMBL" id="CP045921">
    <property type="protein sequence ID" value="QHN42966.1"/>
    <property type="molecule type" value="Genomic_DNA"/>
</dbReference>
<sequence>MSIWSNATDKELIEFASLAHKYRSDLSSALQVREENDYRRLMKQADKLLSTSRGIIQAFRLGGVRGTAIAYLDRYGHVITSRI</sequence>
<keyword evidence="2" id="KW-1185">Reference proteome</keyword>
<reference evidence="1" key="1">
    <citation type="journal article" date="2021" name="Nat. Microbiol.">
        <title>Cocultivation of an ultrasmall environmental parasitic bacterium with lytic ability against bacteria associated with wastewater foams.</title>
        <authorList>
            <person name="Batinovic S."/>
            <person name="Rose J.J.A."/>
            <person name="Ratcliffe J."/>
            <person name="Seviour R.J."/>
            <person name="Petrovski S."/>
        </authorList>
    </citation>
    <scope>NUCLEOTIDE SEQUENCE</scope>
    <source>
        <strain evidence="1">JR1</strain>
    </source>
</reference>
<organism evidence="1 2">
    <name type="scientific">Candidatus Mycosynbacter amalyticus</name>
    <dbReference type="NCBI Taxonomy" id="2665156"/>
    <lineage>
        <taxon>Bacteria</taxon>
        <taxon>Candidatus Saccharimonadota</taxon>
        <taxon>Candidatus Saccharimonadota incertae sedis</taxon>
        <taxon>Candidatus Mycosynbacter</taxon>
    </lineage>
</organism>